<reference evidence="2 3" key="1">
    <citation type="submission" date="2022-01" db="EMBL/GenBank/DDBJ databases">
        <title>Flavihumibacter sp. nov., isolated from sediment of a river.</title>
        <authorList>
            <person name="Liu H."/>
        </authorList>
    </citation>
    <scope>NUCLEOTIDE SEQUENCE [LARGE SCALE GENOMIC DNA]</scope>
    <source>
        <strain evidence="2 3">RY-1</strain>
    </source>
</reference>
<keyword evidence="1" id="KW-0732">Signal</keyword>
<gene>
    <name evidence="2" type="ORF">L0U88_06000</name>
</gene>
<dbReference type="EMBL" id="JAKEVY010000001">
    <property type="protein sequence ID" value="MCF1714174.1"/>
    <property type="molecule type" value="Genomic_DNA"/>
</dbReference>
<feature type="signal peptide" evidence="1">
    <location>
        <begin position="1"/>
        <end position="19"/>
    </location>
</feature>
<keyword evidence="3" id="KW-1185">Reference proteome</keyword>
<evidence type="ECO:0000313" key="3">
    <source>
        <dbReference type="Proteomes" id="UP001200145"/>
    </source>
</evidence>
<protein>
    <submittedName>
        <fullName evidence="2">Uncharacterized protein</fullName>
    </submittedName>
</protein>
<sequence length="219" mass="25688">MKHLFSISFFLLVVLSASSQPYRSTLDAALDKLRQSNIDSIICYTPFQPGYKPFDTAQYEIQYSFYLFWKKEKDVFITKAAYCFGTNGRLGFDTVFNSVLSPDQEIYKEIVNNLELLKYQKVKPPLVKYNTGLRDTIAEIRSSHPGYTEIRFVWGTNEIDNWYTYDHIDDFHIRDMDGNIKIFQENVNYEYNIPTFVHKMTQKIAGLIDLLESKKAFED</sequence>
<dbReference type="Proteomes" id="UP001200145">
    <property type="component" value="Unassembled WGS sequence"/>
</dbReference>
<dbReference type="RefSeq" id="WP_234864701.1">
    <property type="nucleotide sequence ID" value="NZ_JAKEVY010000001.1"/>
</dbReference>
<evidence type="ECO:0000256" key="1">
    <source>
        <dbReference type="SAM" id="SignalP"/>
    </source>
</evidence>
<proteinExistence type="predicted"/>
<evidence type="ECO:0000313" key="2">
    <source>
        <dbReference type="EMBL" id="MCF1714174.1"/>
    </source>
</evidence>
<feature type="chain" id="PRO_5045802620" evidence="1">
    <location>
        <begin position="20"/>
        <end position="219"/>
    </location>
</feature>
<comment type="caution">
    <text evidence="2">The sequence shown here is derived from an EMBL/GenBank/DDBJ whole genome shotgun (WGS) entry which is preliminary data.</text>
</comment>
<accession>A0ABS9BH50</accession>
<name>A0ABS9BH50_9BACT</name>
<organism evidence="2 3">
    <name type="scientific">Flavihumibacter fluminis</name>
    <dbReference type="NCBI Taxonomy" id="2909236"/>
    <lineage>
        <taxon>Bacteria</taxon>
        <taxon>Pseudomonadati</taxon>
        <taxon>Bacteroidota</taxon>
        <taxon>Chitinophagia</taxon>
        <taxon>Chitinophagales</taxon>
        <taxon>Chitinophagaceae</taxon>
        <taxon>Flavihumibacter</taxon>
    </lineage>
</organism>